<feature type="domain" description="Pyruvate kinase C-terminal" evidence="18">
    <location>
        <begin position="355"/>
        <end position="464"/>
    </location>
</feature>
<dbReference type="SUPFAM" id="SSF50800">
    <property type="entry name" value="PK beta-barrel domain-like"/>
    <property type="match status" value="1"/>
</dbReference>
<dbReference type="NCBIfam" id="NF004978">
    <property type="entry name" value="PRK06354.1"/>
    <property type="match status" value="1"/>
</dbReference>
<dbReference type="NCBIfam" id="NF004491">
    <property type="entry name" value="PRK05826.1"/>
    <property type="match status" value="1"/>
</dbReference>
<protein>
    <recommendedName>
        <fullName evidence="6 15">Pyruvate kinase</fullName>
        <ecNumber evidence="5 15">2.7.1.40</ecNumber>
    </recommendedName>
</protein>
<feature type="domain" description="Pyruvate kinase barrel" evidence="17">
    <location>
        <begin position="3"/>
        <end position="320"/>
    </location>
</feature>
<comment type="caution">
    <text evidence="19">The sequence shown here is derived from an EMBL/GenBank/DDBJ whole genome shotgun (WGS) entry which is preliminary data.</text>
</comment>
<dbReference type="AlphaFoldDB" id="A0A7W5DP51"/>
<dbReference type="InterPro" id="IPR036918">
    <property type="entry name" value="Pyrv_Knase_C_sf"/>
</dbReference>
<comment type="catalytic activity">
    <reaction evidence="16">
        <text>pyruvate + ATP = phosphoenolpyruvate + ADP + H(+)</text>
        <dbReference type="Rhea" id="RHEA:18157"/>
        <dbReference type="ChEBI" id="CHEBI:15361"/>
        <dbReference type="ChEBI" id="CHEBI:15378"/>
        <dbReference type="ChEBI" id="CHEBI:30616"/>
        <dbReference type="ChEBI" id="CHEBI:58702"/>
        <dbReference type="ChEBI" id="CHEBI:456216"/>
        <dbReference type="EC" id="2.7.1.40"/>
    </reaction>
</comment>
<dbReference type="InterPro" id="IPR015806">
    <property type="entry name" value="Pyrv_Knase_insert_dom_sf"/>
</dbReference>
<evidence type="ECO:0000256" key="7">
    <source>
        <dbReference type="ARBA" id="ARBA00022679"/>
    </source>
</evidence>
<keyword evidence="12 16" id="KW-0460">Magnesium</keyword>
<evidence type="ECO:0000256" key="2">
    <source>
        <dbReference type="ARBA" id="ARBA00001958"/>
    </source>
</evidence>
<dbReference type="GO" id="GO:0000287">
    <property type="term" value="F:magnesium ion binding"/>
    <property type="evidence" value="ECO:0007669"/>
    <property type="project" value="UniProtKB-UniRule"/>
</dbReference>
<dbReference type="FunFam" id="3.20.20.60:FF:000025">
    <property type="entry name" value="Pyruvate kinase"/>
    <property type="match status" value="1"/>
</dbReference>
<keyword evidence="10 16" id="KW-0418">Kinase</keyword>
<dbReference type="InterPro" id="IPR040442">
    <property type="entry name" value="Pyrv_kinase-like_dom_sf"/>
</dbReference>
<evidence type="ECO:0000313" key="20">
    <source>
        <dbReference type="Proteomes" id="UP000544222"/>
    </source>
</evidence>
<evidence type="ECO:0000256" key="9">
    <source>
        <dbReference type="ARBA" id="ARBA00022741"/>
    </source>
</evidence>
<comment type="cofactor">
    <cofactor evidence="1">
        <name>Mg(2+)</name>
        <dbReference type="ChEBI" id="CHEBI:18420"/>
    </cofactor>
</comment>
<evidence type="ECO:0000256" key="8">
    <source>
        <dbReference type="ARBA" id="ARBA00022723"/>
    </source>
</evidence>
<comment type="similarity">
    <text evidence="4 16">Belongs to the pyruvate kinase family.</text>
</comment>
<dbReference type="GO" id="GO:0016301">
    <property type="term" value="F:kinase activity"/>
    <property type="evidence" value="ECO:0007669"/>
    <property type="project" value="UniProtKB-KW"/>
</dbReference>
<evidence type="ECO:0000256" key="13">
    <source>
        <dbReference type="ARBA" id="ARBA00023152"/>
    </source>
</evidence>
<dbReference type="UniPathway" id="UPA00109">
    <property type="reaction ID" value="UER00188"/>
</dbReference>
<dbReference type="NCBIfam" id="TIGR01064">
    <property type="entry name" value="pyruv_kin"/>
    <property type="match status" value="1"/>
</dbReference>
<evidence type="ECO:0000313" key="19">
    <source>
        <dbReference type="EMBL" id="MBB3186158.1"/>
    </source>
</evidence>
<dbReference type="InterPro" id="IPR015813">
    <property type="entry name" value="Pyrv/PenolPyrv_kinase-like_dom"/>
</dbReference>
<evidence type="ECO:0000256" key="5">
    <source>
        <dbReference type="ARBA" id="ARBA00012142"/>
    </source>
</evidence>
<dbReference type="Gene3D" id="3.40.1380.20">
    <property type="entry name" value="Pyruvate kinase, C-terminal domain"/>
    <property type="match status" value="1"/>
</dbReference>
<keyword evidence="13 16" id="KW-0324">Glycolysis</keyword>
<keyword evidence="7 16" id="KW-0808">Transferase</keyword>
<evidence type="ECO:0000256" key="6">
    <source>
        <dbReference type="ARBA" id="ARBA00018587"/>
    </source>
</evidence>
<organism evidence="19 20">
    <name type="scientific">Microbacter margulisiae</name>
    <dbReference type="NCBI Taxonomy" id="1350067"/>
    <lineage>
        <taxon>Bacteria</taxon>
        <taxon>Pseudomonadati</taxon>
        <taxon>Bacteroidota</taxon>
        <taxon>Bacteroidia</taxon>
        <taxon>Bacteroidales</taxon>
        <taxon>Porphyromonadaceae</taxon>
        <taxon>Microbacter</taxon>
    </lineage>
</organism>
<evidence type="ECO:0000256" key="11">
    <source>
        <dbReference type="ARBA" id="ARBA00022840"/>
    </source>
</evidence>
<dbReference type="InterPro" id="IPR011037">
    <property type="entry name" value="Pyrv_Knase-like_insert_dom_sf"/>
</dbReference>
<gene>
    <name evidence="19" type="ORF">FHX64_000321</name>
</gene>
<keyword evidence="11" id="KW-0067">ATP-binding</keyword>
<evidence type="ECO:0000256" key="16">
    <source>
        <dbReference type="RuleBase" id="RU000504"/>
    </source>
</evidence>
<reference evidence="19 20" key="1">
    <citation type="submission" date="2020-08" db="EMBL/GenBank/DDBJ databases">
        <title>Genomic Encyclopedia of Type Strains, Phase IV (KMG-IV): sequencing the most valuable type-strain genomes for metagenomic binning, comparative biology and taxonomic classification.</title>
        <authorList>
            <person name="Goeker M."/>
        </authorList>
    </citation>
    <scope>NUCLEOTIDE SEQUENCE [LARGE SCALE GENOMIC DNA]</scope>
    <source>
        <strain evidence="19 20">DSM 27471</strain>
    </source>
</reference>
<evidence type="ECO:0000256" key="1">
    <source>
        <dbReference type="ARBA" id="ARBA00001946"/>
    </source>
</evidence>
<evidence type="ECO:0000256" key="10">
    <source>
        <dbReference type="ARBA" id="ARBA00022777"/>
    </source>
</evidence>
<evidence type="ECO:0000256" key="12">
    <source>
        <dbReference type="ARBA" id="ARBA00022842"/>
    </source>
</evidence>
<keyword evidence="20" id="KW-1185">Reference proteome</keyword>
<dbReference type="InterPro" id="IPR018209">
    <property type="entry name" value="Pyrv_Knase_AS"/>
</dbReference>
<sequence length="483" mass="53876">MFKKTKIVATISDQRCDEDFIRALFREGMNVVRINTAHSSPEGLNKIVTNVRKVSKYIPILIDTKGPEIRTTRCENGNIMLKTGQVIQIVGKPDQITTDSCIAVSYPNFVQEMQIGGGILIDDGEIELKVINKENDALICEAMNDGILGSRKSINVPGVKIKLPSLTERDRVNILYAIEHDLDFIAHSFVRNKQDIIDIQNILDEHDSQIKIIAKIENQDGVDNADEILEHAYGIMVARGDLGIEVPLEKIPSIQRALIRKCVVAKKPVIVATQMLNSMIENPRPTRAEVTDVANAIFSRADAIMLSGETANGKYPIEAVRTMAKIAEEAEKNKLPENDIPISYSKDETDVTAFLAHHAAESASDLGVKAIITDTYTGRTARFLAAYRSQSPVLSICYDKHPMRQLALSYGVIPIYQAYKEDRREYFFAALRLLLRSKWLKREDLVSYLSGSFGIGGGTTFLEINHVGNILAFDQTYILPNLR</sequence>
<keyword evidence="8" id="KW-0479">Metal-binding</keyword>
<dbReference type="Gene3D" id="2.40.33.10">
    <property type="entry name" value="PK beta-barrel domain-like"/>
    <property type="match status" value="1"/>
</dbReference>
<dbReference type="InterPro" id="IPR001697">
    <property type="entry name" value="Pyr_Knase"/>
</dbReference>
<dbReference type="RefSeq" id="WP_183412095.1">
    <property type="nucleotide sequence ID" value="NZ_JACHYB010000001.1"/>
</dbReference>
<proteinExistence type="inferred from homology"/>
<dbReference type="Pfam" id="PF00224">
    <property type="entry name" value="PK"/>
    <property type="match status" value="1"/>
</dbReference>
<dbReference type="EMBL" id="JACHYB010000001">
    <property type="protein sequence ID" value="MBB3186158.1"/>
    <property type="molecule type" value="Genomic_DNA"/>
</dbReference>
<dbReference type="PRINTS" id="PR01050">
    <property type="entry name" value="PYRUVTKNASE"/>
</dbReference>
<comment type="pathway">
    <text evidence="3 16">Carbohydrate degradation; glycolysis; pyruvate from D-glyceraldehyde 3-phosphate: step 5/5.</text>
</comment>
<dbReference type="Pfam" id="PF02887">
    <property type="entry name" value="PK_C"/>
    <property type="match status" value="1"/>
</dbReference>
<accession>A0A7W5DP51</accession>
<dbReference type="GO" id="GO:0030955">
    <property type="term" value="F:potassium ion binding"/>
    <property type="evidence" value="ECO:0007669"/>
    <property type="project" value="UniProtKB-UniRule"/>
</dbReference>
<dbReference type="PROSITE" id="PS00110">
    <property type="entry name" value="PYRUVATE_KINASE"/>
    <property type="match status" value="1"/>
</dbReference>
<dbReference type="FunFam" id="2.40.33.10:FF:000001">
    <property type="entry name" value="Pyruvate kinase"/>
    <property type="match status" value="1"/>
</dbReference>
<dbReference type="SUPFAM" id="SSF51621">
    <property type="entry name" value="Phosphoenolpyruvate/pyruvate domain"/>
    <property type="match status" value="1"/>
</dbReference>
<keyword evidence="9" id="KW-0547">Nucleotide-binding</keyword>
<comment type="cofactor">
    <cofactor evidence="2">
        <name>K(+)</name>
        <dbReference type="ChEBI" id="CHEBI:29103"/>
    </cofactor>
</comment>
<dbReference type="EC" id="2.7.1.40" evidence="5 15"/>
<dbReference type="Gene3D" id="3.20.20.60">
    <property type="entry name" value="Phosphoenolpyruvate-binding domains"/>
    <property type="match status" value="1"/>
</dbReference>
<evidence type="ECO:0000256" key="4">
    <source>
        <dbReference type="ARBA" id="ARBA00008663"/>
    </source>
</evidence>
<dbReference type="PANTHER" id="PTHR11817">
    <property type="entry name" value="PYRUVATE KINASE"/>
    <property type="match status" value="1"/>
</dbReference>
<dbReference type="GO" id="GO:0005524">
    <property type="term" value="F:ATP binding"/>
    <property type="evidence" value="ECO:0007669"/>
    <property type="project" value="UniProtKB-KW"/>
</dbReference>
<evidence type="ECO:0000256" key="14">
    <source>
        <dbReference type="ARBA" id="ARBA00023317"/>
    </source>
</evidence>
<keyword evidence="14 19" id="KW-0670">Pyruvate</keyword>
<dbReference type="InterPro" id="IPR015795">
    <property type="entry name" value="Pyrv_Knase_C"/>
</dbReference>
<evidence type="ECO:0000256" key="3">
    <source>
        <dbReference type="ARBA" id="ARBA00004997"/>
    </source>
</evidence>
<dbReference type="InterPro" id="IPR015793">
    <property type="entry name" value="Pyrv_Knase_brl"/>
</dbReference>
<dbReference type="Proteomes" id="UP000544222">
    <property type="component" value="Unassembled WGS sequence"/>
</dbReference>
<evidence type="ECO:0000259" key="17">
    <source>
        <dbReference type="Pfam" id="PF00224"/>
    </source>
</evidence>
<evidence type="ECO:0000259" key="18">
    <source>
        <dbReference type="Pfam" id="PF02887"/>
    </source>
</evidence>
<dbReference type="SUPFAM" id="SSF52935">
    <property type="entry name" value="PK C-terminal domain-like"/>
    <property type="match status" value="1"/>
</dbReference>
<evidence type="ECO:0000256" key="15">
    <source>
        <dbReference type="NCBIfam" id="TIGR01064"/>
    </source>
</evidence>
<name>A0A7W5DP51_9PORP</name>
<dbReference type="GO" id="GO:0004743">
    <property type="term" value="F:pyruvate kinase activity"/>
    <property type="evidence" value="ECO:0007669"/>
    <property type="project" value="UniProtKB-UniRule"/>
</dbReference>